<evidence type="ECO:0000256" key="1">
    <source>
        <dbReference type="SAM" id="Phobius"/>
    </source>
</evidence>
<keyword evidence="3" id="KW-1185">Reference proteome</keyword>
<sequence length="47" mass="5723">MSVLNDIWLKIILLLLFWIGYLALIRWAYIGKHHIFHYVKDKKKPTL</sequence>
<feature type="transmembrane region" description="Helical" evidence="1">
    <location>
        <begin position="7"/>
        <end position="29"/>
    </location>
</feature>
<keyword evidence="1" id="KW-0812">Transmembrane</keyword>
<organism evidence="2 3">
    <name type="scientific">Apilactobacillus apinorum</name>
    <dbReference type="NCBI Taxonomy" id="1218495"/>
    <lineage>
        <taxon>Bacteria</taxon>
        <taxon>Bacillati</taxon>
        <taxon>Bacillota</taxon>
        <taxon>Bacilli</taxon>
        <taxon>Lactobacillales</taxon>
        <taxon>Lactobacillaceae</taxon>
        <taxon>Apilactobacillus</taxon>
    </lineage>
</organism>
<keyword evidence="1" id="KW-1133">Transmembrane helix</keyword>
<dbReference type="Proteomes" id="UP001438112">
    <property type="component" value="Unassembled WGS sequence"/>
</dbReference>
<protein>
    <submittedName>
        <fullName evidence="2">Uncharacterized protein</fullName>
    </submittedName>
</protein>
<accession>A0ABP9ZHZ2</accession>
<dbReference type="EMBL" id="BAABVV010000033">
    <property type="protein sequence ID" value="GAA6114394.1"/>
    <property type="molecule type" value="Genomic_DNA"/>
</dbReference>
<name>A0ABP9ZHZ2_9LACO</name>
<comment type="caution">
    <text evidence="2">The sequence shown here is derived from an EMBL/GenBank/DDBJ whole genome shotgun (WGS) entry which is preliminary data.</text>
</comment>
<evidence type="ECO:0000313" key="2">
    <source>
        <dbReference type="EMBL" id="GAA6114394.1"/>
    </source>
</evidence>
<reference evidence="2 3" key="1">
    <citation type="submission" date="2024-03" db="EMBL/GenBank/DDBJ databases">
        <title>Inconsistent identification of Apilactobacillus kunkeei-related strains obtained by well-developed overall genome related indices.</title>
        <authorList>
            <person name="Maeno S."/>
            <person name="Endo A."/>
        </authorList>
    </citation>
    <scope>NUCLEOTIDE SEQUENCE [LARGE SCALE GENOMIC DNA]</scope>
    <source>
        <strain evidence="2 3">20H-10</strain>
    </source>
</reference>
<keyword evidence="1" id="KW-0472">Membrane</keyword>
<dbReference type="RefSeq" id="WP_187291385.1">
    <property type="nucleotide sequence ID" value="NZ_BAABVV010000033.1"/>
</dbReference>
<gene>
    <name evidence="2" type="ORF">AP20H10_07570</name>
</gene>
<proteinExistence type="predicted"/>
<evidence type="ECO:0000313" key="3">
    <source>
        <dbReference type="Proteomes" id="UP001438112"/>
    </source>
</evidence>